<reference evidence="2 3" key="1">
    <citation type="submission" date="2024-10" db="EMBL/GenBank/DDBJ databases">
        <authorList>
            <person name="Riesco R."/>
        </authorList>
    </citation>
    <scope>NUCLEOTIDE SEQUENCE [LARGE SCALE GENOMIC DNA]</scope>
    <source>
        <strain evidence="2 3">NCIMB 15448</strain>
    </source>
</reference>
<comment type="caution">
    <text evidence="2">The sequence shown here is derived from an EMBL/GenBank/DDBJ whole genome shotgun (WGS) entry which is preliminary data.</text>
</comment>
<protein>
    <submittedName>
        <fullName evidence="2">Uncharacterized protein</fullName>
    </submittedName>
</protein>
<accession>A0ABW7KW87</accession>
<name>A0ABW7KW87_9NOCA</name>
<organism evidence="2 3">
    <name type="scientific">Antrihabitans spumae</name>
    <dbReference type="NCBI Taxonomy" id="3373370"/>
    <lineage>
        <taxon>Bacteria</taxon>
        <taxon>Bacillati</taxon>
        <taxon>Actinomycetota</taxon>
        <taxon>Actinomycetes</taxon>
        <taxon>Mycobacteriales</taxon>
        <taxon>Nocardiaceae</taxon>
        <taxon>Antrihabitans</taxon>
    </lineage>
</organism>
<dbReference type="RefSeq" id="WP_395126712.1">
    <property type="nucleotide sequence ID" value="NZ_JBIMSP010000135.1"/>
</dbReference>
<evidence type="ECO:0000313" key="3">
    <source>
        <dbReference type="Proteomes" id="UP001609176"/>
    </source>
</evidence>
<dbReference type="Proteomes" id="UP001609176">
    <property type="component" value="Unassembled WGS sequence"/>
</dbReference>
<proteinExistence type="predicted"/>
<dbReference type="EMBL" id="JBIMSP010000135">
    <property type="protein sequence ID" value="MFH5246052.1"/>
    <property type="molecule type" value="Genomic_DNA"/>
</dbReference>
<evidence type="ECO:0000313" key="2">
    <source>
        <dbReference type="EMBL" id="MFH5246052.1"/>
    </source>
</evidence>
<feature type="non-terminal residue" evidence="2">
    <location>
        <position position="1"/>
    </location>
</feature>
<feature type="region of interest" description="Disordered" evidence="1">
    <location>
        <begin position="1"/>
        <end position="31"/>
    </location>
</feature>
<gene>
    <name evidence="2" type="ORF">ACHIPV_29965</name>
</gene>
<evidence type="ECO:0000256" key="1">
    <source>
        <dbReference type="SAM" id="MobiDB-lite"/>
    </source>
</evidence>
<sequence length="85" mass="9507">EFSTLNRPFQDRKPNPKQIKPARQPGERSGLVEMMGGSFVGMRMGSHDTREPRYLGTRGAAILVCDPGFTVRPDPFSQITERSLT</sequence>